<feature type="transmembrane region" description="Helical" evidence="8">
    <location>
        <begin position="356"/>
        <end position="378"/>
    </location>
</feature>
<dbReference type="PROSITE" id="PS51012">
    <property type="entry name" value="ABC_TM2"/>
    <property type="match status" value="1"/>
</dbReference>
<dbReference type="InterPro" id="IPR013525">
    <property type="entry name" value="ABC2_TM"/>
</dbReference>
<reference evidence="10" key="1">
    <citation type="journal article" date="2020" name="mSystems">
        <title>Genome- and Community-Level Interaction Insights into Carbon Utilization and Element Cycling Functions of Hydrothermarchaeota in Hydrothermal Sediment.</title>
        <authorList>
            <person name="Zhou Z."/>
            <person name="Liu Y."/>
            <person name="Xu W."/>
            <person name="Pan J."/>
            <person name="Luo Z.H."/>
            <person name="Li M."/>
        </authorList>
    </citation>
    <scope>NUCLEOTIDE SEQUENCE [LARGE SCALE GENOMIC DNA]</scope>
    <source>
        <strain evidence="10">HyVt-443</strain>
    </source>
</reference>
<gene>
    <name evidence="10" type="ORF">ENI96_13910</name>
</gene>
<name>A0A831RPV8_9GAMM</name>
<dbReference type="PANTHER" id="PTHR30294">
    <property type="entry name" value="MEMBRANE COMPONENT OF ABC TRANSPORTER YHHJ-RELATED"/>
    <property type="match status" value="1"/>
</dbReference>
<keyword evidence="3" id="KW-0813">Transport</keyword>
<feature type="transmembrane region" description="Helical" evidence="8">
    <location>
        <begin position="299"/>
        <end position="320"/>
    </location>
</feature>
<proteinExistence type="inferred from homology"/>
<keyword evidence="4" id="KW-1003">Cell membrane</keyword>
<dbReference type="GO" id="GO:0005886">
    <property type="term" value="C:plasma membrane"/>
    <property type="evidence" value="ECO:0007669"/>
    <property type="project" value="UniProtKB-SubCell"/>
</dbReference>
<evidence type="ECO:0000256" key="4">
    <source>
        <dbReference type="ARBA" id="ARBA00022475"/>
    </source>
</evidence>
<feature type="domain" description="ABC transmembrane type-2" evidence="9">
    <location>
        <begin position="155"/>
        <end position="381"/>
    </location>
</feature>
<dbReference type="Pfam" id="PF12698">
    <property type="entry name" value="ABC2_membrane_3"/>
    <property type="match status" value="1"/>
</dbReference>
<evidence type="ECO:0000259" key="9">
    <source>
        <dbReference type="PROSITE" id="PS51012"/>
    </source>
</evidence>
<evidence type="ECO:0000256" key="1">
    <source>
        <dbReference type="ARBA" id="ARBA00004651"/>
    </source>
</evidence>
<comment type="subcellular location">
    <subcellularLocation>
        <location evidence="1">Cell membrane</location>
        <topology evidence="1">Multi-pass membrane protein</topology>
    </subcellularLocation>
</comment>
<dbReference type="EMBL" id="DRKP01000175">
    <property type="protein sequence ID" value="HEB97513.1"/>
    <property type="molecule type" value="Genomic_DNA"/>
</dbReference>
<keyword evidence="6 8" id="KW-1133">Transmembrane helix</keyword>
<protein>
    <submittedName>
        <fullName evidence="10">ABC transporter permease</fullName>
    </submittedName>
</protein>
<evidence type="ECO:0000256" key="6">
    <source>
        <dbReference type="ARBA" id="ARBA00022989"/>
    </source>
</evidence>
<dbReference type="InterPro" id="IPR047817">
    <property type="entry name" value="ABC2_TM_bact-type"/>
</dbReference>
<evidence type="ECO:0000256" key="7">
    <source>
        <dbReference type="ARBA" id="ARBA00023136"/>
    </source>
</evidence>
<feature type="transmembrane region" description="Helical" evidence="8">
    <location>
        <begin position="187"/>
        <end position="211"/>
    </location>
</feature>
<feature type="transmembrane region" description="Helical" evidence="8">
    <location>
        <begin position="21"/>
        <end position="42"/>
    </location>
</feature>
<accession>A0A831RPV8</accession>
<comment type="caution">
    <text evidence="10">The sequence shown here is derived from an EMBL/GenBank/DDBJ whole genome shotgun (WGS) entry which is preliminary data.</text>
</comment>
<feature type="transmembrane region" description="Helical" evidence="8">
    <location>
        <begin position="267"/>
        <end position="292"/>
    </location>
</feature>
<comment type="similarity">
    <text evidence="2">Belongs to the ABC-2 integral membrane protein family.</text>
</comment>
<dbReference type="Proteomes" id="UP000886251">
    <property type="component" value="Unassembled WGS sequence"/>
</dbReference>
<sequence length="384" mass="43252">MKASRVRAVACKEWREILRDRLFFTMAFGVPLLIMLVLGYGLSLDVKNIPFAVVDHDRSASSREYVHRFSESRYFDLVGYVAREKDLDPLLADSRIRLGLVIPDRFGERLQGDRPARVQALIDGMFPFRAQTTKGYLEAINAEANRELLVDWLARSRGMTRERAVQQVTPVRLQQRYLYNQAIESDWSMASGLMMLVLMVSPPFLTALGVVREKESGSIYNIYASTVSRGEFILGKLIPYVGVSCFNILVLWLVATQLFGAPFKGDPLFFFIASVVYVICTAGIGLLVSILVSTQVAAVLLTMVITFIPAMLYSGLLVPVESMSPDARLQAWLFPPRYYLEITWGSFLKGLGWSDLWLPVVVLAGYAAVLWSVGFLAFHKRPRR</sequence>
<dbReference type="Gene3D" id="3.40.1710.10">
    <property type="entry name" value="abc type-2 transporter like domain"/>
    <property type="match status" value="1"/>
</dbReference>
<evidence type="ECO:0000256" key="3">
    <source>
        <dbReference type="ARBA" id="ARBA00022448"/>
    </source>
</evidence>
<dbReference type="PANTHER" id="PTHR30294:SF29">
    <property type="entry name" value="MULTIDRUG ABC TRANSPORTER PERMEASE YBHS-RELATED"/>
    <property type="match status" value="1"/>
</dbReference>
<organism evidence="10">
    <name type="scientific">Sedimenticola thiotaurini</name>
    <dbReference type="NCBI Taxonomy" id="1543721"/>
    <lineage>
        <taxon>Bacteria</taxon>
        <taxon>Pseudomonadati</taxon>
        <taxon>Pseudomonadota</taxon>
        <taxon>Gammaproteobacteria</taxon>
        <taxon>Chromatiales</taxon>
        <taxon>Sedimenticolaceae</taxon>
        <taxon>Sedimenticola</taxon>
    </lineage>
</organism>
<evidence type="ECO:0000313" key="10">
    <source>
        <dbReference type="EMBL" id="HEB97513.1"/>
    </source>
</evidence>
<evidence type="ECO:0000256" key="5">
    <source>
        <dbReference type="ARBA" id="ARBA00022692"/>
    </source>
</evidence>
<feature type="transmembrane region" description="Helical" evidence="8">
    <location>
        <begin position="232"/>
        <end position="255"/>
    </location>
</feature>
<dbReference type="InterPro" id="IPR051449">
    <property type="entry name" value="ABC-2_transporter_component"/>
</dbReference>
<evidence type="ECO:0000256" key="8">
    <source>
        <dbReference type="SAM" id="Phobius"/>
    </source>
</evidence>
<keyword evidence="7 8" id="KW-0472">Membrane</keyword>
<keyword evidence="5 8" id="KW-0812">Transmembrane</keyword>
<dbReference type="AlphaFoldDB" id="A0A831RPV8"/>
<dbReference type="GO" id="GO:0140359">
    <property type="term" value="F:ABC-type transporter activity"/>
    <property type="evidence" value="ECO:0007669"/>
    <property type="project" value="InterPro"/>
</dbReference>
<evidence type="ECO:0000256" key="2">
    <source>
        <dbReference type="ARBA" id="ARBA00007783"/>
    </source>
</evidence>